<dbReference type="AlphaFoldDB" id="A0AAU8TG65"/>
<dbReference type="Proteomes" id="UP000032614">
    <property type="component" value="Chromosome 1"/>
</dbReference>
<gene>
    <name evidence="1" type="ORF">OI25_2842</name>
</gene>
<name>A0AAU8TG65_9BURK</name>
<sequence length="51" mass="5596">MLYAGRMRVGGLQQAFNSRQRGSCNVPWTGTLCRHVAPAKLCTLALGPYFP</sequence>
<organism evidence="1 2">
    <name type="scientific">Paraburkholderia fungorum</name>
    <dbReference type="NCBI Taxonomy" id="134537"/>
    <lineage>
        <taxon>Bacteria</taxon>
        <taxon>Pseudomonadati</taxon>
        <taxon>Pseudomonadota</taxon>
        <taxon>Betaproteobacteria</taxon>
        <taxon>Burkholderiales</taxon>
        <taxon>Burkholderiaceae</taxon>
        <taxon>Paraburkholderia</taxon>
    </lineage>
</organism>
<evidence type="ECO:0000313" key="2">
    <source>
        <dbReference type="Proteomes" id="UP000032614"/>
    </source>
</evidence>
<proteinExistence type="predicted"/>
<accession>A0AAU8TG65</accession>
<dbReference type="KEGG" id="bfn:OI25_2842"/>
<evidence type="ECO:0000313" key="1">
    <source>
        <dbReference type="EMBL" id="AJZ59496.1"/>
    </source>
</evidence>
<reference evidence="1 2" key="1">
    <citation type="journal article" date="2015" name="Genome Announc.">
        <title>Complete genome sequences for 59 burkholderia isolates, both pathogenic and near neighbor.</title>
        <authorList>
            <person name="Johnson S.L."/>
            <person name="Bishop-Lilly K.A."/>
            <person name="Ladner J.T."/>
            <person name="Daligault H.E."/>
            <person name="Davenport K.W."/>
            <person name="Jaissle J."/>
            <person name="Frey K.G."/>
            <person name="Koroleva G.I."/>
            <person name="Bruce D.C."/>
            <person name="Coyne S.R."/>
            <person name="Broomall S.M."/>
            <person name="Li P.E."/>
            <person name="Teshima H."/>
            <person name="Gibbons H.S."/>
            <person name="Palacios G.F."/>
            <person name="Rosenzweig C.N."/>
            <person name="Redden C.L."/>
            <person name="Xu Y."/>
            <person name="Minogue T.D."/>
            <person name="Chain P.S."/>
        </authorList>
    </citation>
    <scope>NUCLEOTIDE SEQUENCE [LARGE SCALE GENOMIC DNA]</scope>
    <source>
        <strain evidence="1 2">ATCC BAA-463</strain>
    </source>
</reference>
<protein>
    <submittedName>
        <fullName evidence="1">Uncharacterized protein</fullName>
    </submittedName>
</protein>
<dbReference type="EMBL" id="CP010026">
    <property type="protein sequence ID" value="AJZ59496.1"/>
    <property type="molecule type" value="Genomic_DNA"/>
</dbReference>